<keyword evidence="5" id="KW-1185">Reference proteome</keyword>
<dbReference type="SUPFAM" id="SSF53474">
    <property type="entry name" value="alpha/beta-Hydrolases"/>
    <property type="match status" value="1"/>
</dbReference>
<comment type="similarity">
    <text evidence="1">Belongs to the type-B carboxylesterase/lipase family.</text>
</comment>
<dbReference type="PANTHER" id="PTHR43142:SF1">
    <property type="entry name" value="CARBOXYLIC ESTER HYDROLASE"/>
    <property type="match status" value="1"/>
</dbReference>
<evidence type="ECO:0000256" key="2">
    <source>
        <dbReference type="ARBA" id="ARBA00022801"/>
    </source>
</evidence>
<dbReference type="PANTHER" id="PTHR43142">
    <property type="entry name" value="CARBOXYLIC ESTER HYDROLASE"/>
    <property type="match status" value="1"/>
</dbReference>
<dbReference type="OrthoDB" id="6846267at2759"/>
<dbReference type="EMBL" id="WWBZ02000051">
    <property type="protein sequence ID" value="KAF4304574.1"/>
    <property type="molecule type" value="Genomic_DNA"/>
</dbReference>
<sequence length="541" mass="60462">MPPQTPVDTVTVDIESFGRVKGHLFASGTRQFCGIPYARLSKRWTRSTLNTSLPDSYHDGTKHGPICPQPPEYTGEDPTIPVPLFPHFNKPQEDDLKCLNLNIVLPSQKASSPLPVMVWIHGGSFLFGSSTIPIYDMVNFVTYAAERDTPVIGVSINYRVGLFGFLASQSIKDDLTNDGFAGAGNFGLTDQQTALEWVHRHIASVGGDPANVTIFGESAGGMSVAHQVWANTPAPFHRAISMSGTLNTIPAWPLEQHERRFRALRRHLRIDAAGEDDALQQLRRAPHAAVAAATCAIEGSVGATANPCDDGWYHAARPSPARVRSPPGWLRGYVVGDVRDEAMIFRGALDDQDYASIRAEFARFLGAEHTEVLLGMYDITPDITHEQLEQRFEVMASDGVFKVHTYLHARASRVPRTYAYHIDQVSTLDNWLKGLAYHAIDLLYVFMNLEEGMSEGQRRLSRKMAGDFVDFAYGKDPWQRFDSGNWMVYGPDDGWAVKTENEDEGTRQYERMRRILDMGVFPKWMEALDYIVNKRWILGAD</sequence>
<dbReference type="GO" id="GO:0016787">
    <property type="term" value="F:hydrolase activity"/>
    <property type="evidence" value="ECO:0007669"/>
    <property type="project" value="UniProtKB-KW"/>
</dbReference>
<protein>
    <recommendedName>
        <fullName evidence="3">Carboxylesterase type B domain-containing protein</fullName>
    </recommendedName>
</protein>
<name>A0A8H4IPF1_9PEZI</name>
<evidence type="ECO:0000259" key="3">
    <source>
        <dbReference type="Pfam" id="PF00135"/>
    </source>
</evidence>
<proteinExistence type="inferred from homology"/>
<dbReference type="Gene3D" id="3.40.50.1820">
    <property type="entry name" value="alpha/beta hydrolase"/>
    <property type="match status" value="1"/>
</dbReference>
<dbReference type="Pfam" id="PF00135">
    <property type="entry name" value="COesterase"/>
    <property type="match status" value="1"/>
</dbReference>
<evidence type="ECO:0000313" key="5">
    <source>
        <dbReference type="Proteomes" id="UP000572817"/>
    </source>
</evidence>
<keyword evidence="2" id="KW-0378">Hydrolase</keyword>
<dbReference type="InterPro" id="IPR029058">
    <property type="entry name" value="AB_hydrolase_fold"/>
</dbReference>
<feature type="domain" description="Carboxylesterase type B" evidence="3">
    <location>
        <begin position="11"/>
        <end position="504"/>
    </location>
</feature>
<accession>A0A8H4IPF1</accession>
<gene>
    <name evidence="4" type="ORF">GTA08_BOTSDO08268</name>
</gene>
<dbReference type="InterPro" id="IPR002018">
    <property type="entry name" value="CarbesteraseB"/>
</dbReference>
<comment type="caution">
    <text evidence="4">The sequence shown here is derived from an EMBL/GenBank/DDBJ whole genome shotgun (WGS) entry which is preliminary data.</text>
</comment>
<reference evidence="4" key="1">
    <citation type="submission" date="2020-04" db="EMBL/GenBank/DDBJ databases">
        <title>Genome Assembly and Annotation of Botryosphaeria dothidea sdau 11-99, a Latent Pathogen of Apple Fruit Ring Rot in China.</title>
        <authorList>
            <person name="Yu C."/>
            <person name="Diao Y."/>
            <person name="Lu Q."/>
            <person name="Zhao J."/>
            <person name="Cui S."/>
            <person name="Peng C."/>
            <person name="He B."/>
            <person name="Liu H."/>
        </authorList>
    </citation>
    <scope>NUCLEOTIDE SEQUENCE [LARGE SCALE GENOMIC DNA]</scope>
    <source>
        <strain evidence="4">Sdau11-99</strain>
    </source>
</reference>
<evidence type="ECO:0000313" key="4">
    <source>
        <dbReference type="EMBL" id="KAF4304574.1"/>
    </source>
</evidence>
<evidence type="ECO:0000256" key="1">
    <source>
        <dbReference type="ARBA" id="ARBA00005964"/>
    </source>
</evidence>
<dbReference type="AlphaFoldDB" id="A0A8H4IPF1"/>
<organism evidence="4 5">
    <name type="scientific">Botryosphaeria dothidea</name>
    <dbReference type="NCBI Taxonomy" id="55169"/>
    <lineage>
        <taxon>Eukaryota</taxon>
        <taxon>Fungi</taxon>
        <taxon>Dikarya</taxon>
        <taxon>Ascomycota</taxon>
        <taxon>Pezizomycotina</taxon>
        <taxon>Dothideomycetes</taxon>
        <taxon>Dothideomycetes incertae sedis</taxon>
        <taxon>Botryosphaeriales</taxon>
        <taxon>Botryosphaeriaceae</taxon>
        <taxon>Botryosphaeria</taxon>
    </lineage>
</organism>
<dbReference type="Proteomes" id="UP000572817">
    <property type="component" value="Unassembled WGS sequence"/>
</dbReference>